<dbReference type="PANTHER" id="PTHR43861:SF1">
    <property type="entry name" value="TRANS-ACONITATE 2-METHYLTRANSFERASE"/>
    <property type="match status" value="1"/>
</dbReference>
<dbReference type="Proteomes" id="UP000244727">
    <property type="component" value="Chromosome"/>
</dbReference>
<evidence type="ECO:0000313" key="4">
    <source>
        <dbReference type="EMBL" id="AWB27792.1"/>
    </source>
</evidence>
<dbReference type="GeneID" id="36512591"/>
<keyword evidence="2 4" id="KW-0808">Transferase</keyword>
<dbReference type="SUPFAM" id="SSF53335">
    <property type="entry name" value="S-adenosyl-L-methionine-dependent methyltransferases"/>
    <property type="match status" value="1"/>
</dbReference>
<dbReference type="Pfam" id="PF13649">
    <property type="entry name" value="Methyltransf_25"/>
    <property type="match status" value="1"/>
</dbReference>
<reference evidence="4 5" key="1">
    <citation type="submission" date="2018-04" db="EMBL/GenBank/DDBJ databases">
        <title>Halococcoides cellulosivorans gen. nov., sp. nov., an extremely halophilic cellulose-utilizing haloarchaeon from hypersaline lakes.</title>
        <authorList>
            <person name="Sorokin D.Y."/>
            <person name="Toshchakov S.V."/>
            <person name="Samarov N.I."/>
            <person name="Korzhenkov A."/>
            <person name="Kublanov I.V."/>
        </authorList>
    </citation>
    <scope>NUCLEOTIDE SEQUENCE [LARGE SCALE GENOMIC DNA]</scope>
    <source>
        <strain evidence="4 5">HArcel1</strain>
    </source>
</reference>
<dbReference type="AlphaFoldDB" id="A0A2R4X1V9"/>
<protein>
    <submittedName>
        <fullName evidence="4">SAM-dependent methyltransferase</fullName>
    </submittedName>
</protein>
<dbReference type="RefSeq" id="WP_108382487.1">
    <property type="nucleotide sequence ID" value="NZ_CP028858.1"/>
</dbReference>
<evidence type="ECO:0000256" key="2">
    <source>
        <dbReference type="ARBA" id="ARBA00022679"/>
    </source>
</evidence>
<sequence>MADTDWDPDAYDDHSFVHEYGRSVVELLGPTAGEEILDLGCGTGELTAEIDETATAHGIDADPSIIAAARERHDASFEVADATQWTPDRSYDAVFSNAAIHWIDDQDAVLETVADALGENGRFVAEFGGAGNVSAINGALVDALAARGYDVTLPWYFPTIGEYATRLEAHGFEVGLARHFDRPTPLEGGEEGLRNLYAMFCEDLLGDLDEETRAAVVGDAEDALREECFEDGTWIADYRRLRVLAVLV</sequence>
<keyword evidence="5" id="KW-1185">Reference proteome</keyword>
<name>A0A2R4X1V9_9EURY</name>
<dbReference type="Gene3D" id="3.40.50.150">
    <property type="entry name" value="Vaccinia Virus protein VP39"/>
    <property type="match status" value="1"/>
</dbReference>
<dbReference type="KEGG" id="harc:HARCEL1_08750"/>
<dbReference type="GO" id="GO:0032259">
    <property type="term" value="P:methylation"/>
    <property type="evidence" value="ECO:0007669"/>
    <property type="project" value="UniProtKB-KW"/>
</dbReference>
<dbReference type="GO" id="GO:0008168">
    <property type="term" value="F:methyltransferase activity"/>
    <property type="evidence" value="ECO:0007669"/>
    <property type="project" value="UniProtKB-KW"/>
</dbReference>
<dbReference type="EMBL" id="CP028858">
    <property type="protein sequence ID" value="AWB27792.1"/>
    <property type="molecule type" value="Genomic_DNA"/>
</dbReference>
<evidence type="ECO:0000259" key="3">
    <source>
        <dbReference type="Pfam" id="PF13649"/>
    </source>
</evidence>
<keyword evidence="1 4" id="KW-0489">Methyltransferase</keyword>
<dbReference type="PANTHER" id="PTHR43861">
    <property type="entry name" value="TRANS-ACONITATE 2-METHYLTRANSFERASE-RELATED"/>
    <property type="match status" value="1"/>
</dbReference>
<evidence type="ECO:0000313" key="5">
    <source>
        <dbReference type="Proteomes" id="UP000244727"/>
    </source>
</evidence>
<gene>
    <name evidence="4" type="ORF">HARCEL1_08750</name>
</gene>
<dbReference type="InterPro" id="IPR041698">
    <property type="entry name" value="Methyltransf_25"/>
</dbReference>
<organism evidence="4 5">
    <name type="scientific">Halococcoides cellulosivorans</name>
    <dbReference type="NCBI Taxonomy" id="1679096"/>
    <lineage>
        <taxon>Archaea</taxon>
        <taxon>Methanobacteriati</taxon>
        <taxon>Methanobacteriota</taxon>
        <taxon>Stenosarchaea group</taxon>
        <taxon>Halobacteria</taxon>
        <taxon>Halobacteriales</taxon>
        <taxon>Haloarculaceae</taxon>
        <taxon>Halococcoides</taxon>
    </lineage>
</organism>
<proteinExistence type="predicted"/>
<dbReference type="InterPro" id="IPR029063">
    <property type="entry name" value="SAM-dependent_MTases_sf"/>
</dbReference>
<feature type="domain" description="Methyltransferase" evidence="3">
    <location>
        <begin position="36"/>
        <end position="121"/>
    </location>
</feature>
<accession>A0A2R4X1V9</accession>
<dbReference type="CDD" id="cd02440">
    <property type="entry name" value="AdoMet_MTases"/>
    <property type="match status" value="1"/>
</dbReference>
<evidence type="ECO:0000256" key="1">
    <source>
        <dbReference type="ARBA" id="ARBA00022603"/>
    </source>
</evidence>